<feature type="region of interest" description="Disordered" evidence="7">
    <location>
        <begin position="651"/>
        <end position="673"/>
    </location>
</feature>
<dbReference type="GO" id="GO:0005524">
    <property type="term" value="F:ATP binding"/>
    <property type="evidence" value="ECO:0007669"/>
    <property type="project" value="InterPro"/>
</dbReference>
<feature type="transmembrane region" description="Helical" evidence="8">
    <location>
        <begin position="1203"/>
        <end position="1223"/>
    </location>
</feature>
<dbReference type="InterPro" id="IPR023298">
    <property type="entry name" value="ATPase_P-typ_TM_dom_sf"/>
</dbReference>
<feature type="transmembrane region" description="Helical" evidence="8">
    <location>
        <begin position="35"/>
        <end position="57"/>
    </location>
</feature>
<comment type="subcellular location">
    <subcellularLocation>
        <location evidence="1">Membrane</location>
        <topology evidence="1">Multi-pass membrane protein</topology>
    </subcellularLocation>
</comment>
<dbReference type="Pfam" id="PF16212">
    <property type="entry name" value="PhoLip_ATPase_C"/>
    <property type="match status" value="1"/>
</dbReference>
<dbReference type="GO" id="GO:0140326">
    <property type="term" value="F:ATPase-coupled intramembrane lipid transporter activity"/>
    <property type="evidence" value="ECO:0007669"/>
    <property type="project" value="TreeGrafter"/>
</dbReference>
<dbReference type="Gene3D" id="3.40.50.1000">
    <property type="entry name" value="HAD superfamily/HAD-like"/>
    <property type="match status" value="2"/>
</dbReference>
<dbReference type="Gene3D" id="3.40.1110.10">
    <property type="entry name" value="Calcium-transporting ATPase, cytoplasmic domain N"/>
    <property type="match status" value="1"/>
</dbReference>
<dbReference type="InterPro" id="IPR023214">
    <property type="entry name" value="HAD_sf"/>
</dbReference>
<feature type="region of interest" description="Disordered" evidence="7">
    <location>
        <begin position="483"/>
        <end position="503"/>
    </location>
</feature>
<evidence type="ECO:0000259" key="11">
    <source>
        <dbReference type="Pfam" id="PF16212"/>
    </source>
</evidence>
<evidence type="ECO:0000256" key="5">
    <source>
        <dbReference type="ARBA" id="ARBA00022989"/>
    </source>
</evidence>
<dbReference type="NCBIfam" id="TIGR01494">
    <property type="entry name" value="ATPase_P-type"/>
    <property type="match status" value="1"/>
</dbReference>
<evidence type="ECO:0000259" key="10">
    <source>
        <dbReference type="Pfam" id="PF16209"/>
    </source>
</evidence>
<dbReference type="InterPro" id="IPR001757">
    <property type="entry name" value="P_typ_ATPase"/>
</dbReference>
<feature type="transmembrane region" description="Helical" evidence="8">
    <location>
        <begin position="1292"/>
        <end position="1313"/>
    </location>
</feature>
<dbReference type="SUPFAM" id="SSF81653">
    <property type="entry name" value="Calcium ATPase, transduction domain A"/>
    <property type="match status" value="1"/>
</dbReference>
<dbReference type="InterPro" id="IPR032630">
    <property type="entry name" value="P_typ_ATPase_c"/>
</dbReference>
<dbReference type="GO" id="GO:0046872">
    <property type="term" value="F:metal ion binding"/>
    <property type="evidence" value="ECO:0007669"/>
    <property type="project" value="UniProtKB-KW"/>
</dbReference>
<sequence length="1402" mass="160302">MSCFSSSSKLREVQIGQPQTQSFCKNRICTSRFTWWNFIPVVLFIQLSRFSNLYFVLNMIANVLPIGNVFSVASAIFPVALILFVNALKDGLEDLGRHQQDKKINRKPVNILRGKQFQSIYSEKVQVGDFILLKRNEQVPADAIVIGSSEENGTVYVDTMDLDGETRLKVKHQHPSFHELFERIDGDENGINNTIKQINAMKGVVECSPPDRNLNQFVGNISITSSIMNSRQVDDNINQDDPKDSDILIKKFGVGIENLILKGSVLRNTTTAIALTVYAGKETKQQLNNRRPRNKKSTLEKRIGITVFSILMVQIVLVTVACVVNLTYSANHTQDHPYLYLRKPTAFDIFQKIVQFFLLFSWFLPASLFISVEFSRYFLSRIMETDRKMLYKPKAAGQTGSEEIVSKHRGLEVRSSTIVEEINKTGTLTANEMKLKRCCIGGNDVQVQIDENQDNIHQSNSSKDAESVKNQNDEQKLALNGNINENDTPFIQNSPLQQSQDNEQQVVQQVMAIHSDSSSPKQETMNFDSLSNQYINLLKDQPQYQNENENRNQSILDLNDNLNISESDKEKETNDGEPNQGVNEQSNIFHFFNCLLLCHEATVHKEQENQKQDDSEEKEKGYSVIDINVDDLLFRFLMFIIKKTKYGEKYKNKNASDDNNKQQTSPDTDSKQQINKIISPYQIMSTSPDEEALLNSLSDKGIFYAGKKGRQMFIELQSDQNKTESQNIRKVRKEDNKTPTSITNSNTKFSFNLLAILPFTSERQRMSVLVQLPDGSIRLYTKGADSVLLPLCNNNQQDTSQQQNHQNINKISSAVDEFAKVGLRTLLICTKLISRSEYQQWELQYKDAEVAMKDRESKLEQAFELLEKELTLVGCTGIEDVLQEGCKDTLQFFRKCGISLWMLTGDKLDTAINIGRSCGIISKASSSIELSKHIINSRIVQPDQQEMRQNKILQKFEILLEHQEQLSKQMREILEEQFKINQNDVNAELKSEYSIKIPENSDFIVYDGQKANQEKEMQIIDRKENYAKSYSTSKFSLVIDGFVANLILNGKFELKALFLMIAQRCESVICCRMAPMQKAMLLRLVKKYGMHISFSESKSKKKKLIKSKVKSLAVGDGANDVSMILEADVGVGIRGHEGALASQASDFSILQFKHLRRLTVHGHINLYRLAGLIKYSLYKNVVFTVPTIIYQFVYNLLSTQIVLNSWFCTLFGLLFTLAPPFIISINDRDFPTFVLQNFPSVYRTYKDCRSFSVRSMLKWMFFGLVQGLIIIFITRLMMNYGQTYANGRSDSMMDVGSVLSIEIMLVVAVMALHKSRWHNVLFITLVIISLILFFALMAIFTTMQFIIPFTSFVFYVSTLLSFACCIFFVIFVSYLSHEFFPDIRQKIMKVLYQSRRKINHKQ</sequence>
<dbReference type="OrthoDB" id="377733at2759"/>
<comment type="caution">
    <text evidence="12">The sequence shown here is derived from an EMBL/GenBank/DDBJ whole genome shotgun (WGS) entry which is preliminary data.</text>
</comment>
<evidence type="ECO:0000259" key="9">
    <source>
        <dbReference type="Pfam" id="PF00122"/>
    </source>
</evidence>
<keyword evidence="4" id="KW-0460">Magnesium</keyword>
<feature type="domain" description="P-type ATPase A" evidence="9">
    <location>
        <begin position="106"/>
        <end position="173"/>
    </location>
</feature>
<dbReference type="InterPro" id="IPR036412">
    <property type="entry name" value="HAD-like_sf"/>
</dbReference>
<dbReference type="GO" id="GO:0016887">
    <property type="term" value="F:ATP hydrolysis activity"/>
    <property type="evidence" value="ECO:0007669"/>
    <property type="project" value="InterPro"/>
</dbReference>
<proteinExistence type="predicted"/>
<dbReference type="Gene3D" id="2.70.150.10">
    <property type="entry name" value="Calcium-transporting ATPase, cytoplasmic transduction domain A"/>
    <property type="match status" value="1"/>
</dbReference>
<dbReference type="Pfam" id="PF16209">
    <property type="entry name" value="PhoLip_ATPase_N"/>
    <property type="match status" value="1"/>
</dbReference>
<feature type="compositionally biased region" description="Basic and acidic residues" evidence="7">
    <location>
        <begin position="651"/>
        <end position="660"/>
    </location>
</feature>
<dbReference type="PANTHER" id="PTHR24092">
    <property type="entry name" value="PROBABLE PHOSPHOLIPID-TRANSPORTING ATPASE"/>
    <property type="match status" value="1"/>
</dbReference>
<feature type="transmembrane region" description="Helical" evidence="8">
    <location>
        <begin position="303"/>
        <end position="328"/>
    </location>
</feature>
<evidence type="ECO:0000313" key="12">
    <source>
        <dbReference type="EMBL" id="KAA6404194.1"/>
    </source>
</evidence>
<dbReference type="Pfam" id="PF13246">
    <property type="entry name" value="Cation_ATPase"/>
    <property type="match status" value="1"/>
</dbReference>
<dbReference type="GO" id="GO:0045332">
    <property type="term" value="P:phospholipid translocation"/>
    <property type="evidence" value="ECO:0007669"/>
    <property type="project" value="TreeGrafter"/>
</dbReference>
<gene>
    <name evidence="12" type="ORF">EZS28_000277</name>
</gene>
<dbReference type="SUPFAM" id="SSF56784">
    <property type="entry name" value="HAD-like"/>
    <property type="match status" value="1"/>
</dbReference>
<dbReference type="InterPro" id="IPR059000">
    <property type="entry name" value="ATPase_P-type_domA"/>
</dbReference>
<accession>A0A5J4XAL7</accession>
<evidence type="ECO:0000256" key="8">
    <source>
        <dbReference type="SAM" id="Phobius"/>
    </source>
</evidence>
<keyword evidence="3" id="KW-0479">Metal-binding</keyword>
<feature type="transmembrane region" description="Helical" evidence="8">
    <location>
        <begin position="1177"/>
        <end position="1197"/>
    </location>
</feature>
<dbReference type="GO" id="GO:0005886">
    <property type="term" value="C:plasma membrane"/>
    <property type="evidence" value="ECO:0007669"/>
    <property type="project" value="TreeGrafter"/>
</dbReference>
<evidence type="ECO:0000313" key="13">
    <source>
        <dbReference type="Proteomes" id="UP000324800"/>
    </source>
</evidence>
<evidence type="ECO:0000256" key="6">
    <source>
        <dbReference type="ARBA" id="ARBA00023136"/>
    </source>
</evidence>
<feature type="transmembrane region" description="Helical" evidence="8">
    <location>
        <begin position="69"/>
        <end position="88"/>
    </location>
</feature>
<organism evidence="12 13">
    <name type="scientific">Streblomastix strix</name>
    <dbReference type="NCBI Taxonomy" id="222440"/>
    <lineage>
        <taxon>Eukaryota</taxon>
        <taxon>Metamonada</taxon>
        <taxon>Preaxostyla</taxon>
        <taxon>Oxymonadida</taxon>
        <taxon>Streblomastigidae</taxon>
        <taxon>Streblomastix</taxon>
    </lineage>
</organism>
<feature type="transmembrane region" description="Helical" evidence="8">
    <location>
        <begin position="1320"/>
        <end position="1346"/>
    </location>
</feature>
<keyword evidence="5 8" id="KW-1133">Transmembrane helix</keyword>
<dbReference type="SUPFAM" id="SSF81660">
    <property type="entry name" value="Metal cation-transporting ATPase, ATP-binding domain N"/>
    <property type="match status" value="1"/>
</dbReference>
<feature type="domain" description="P-type ATPase N-terminal" evidence="10">
    <location>
        <begin position="19"/>
        <end position="71"/>
    </location>
</feature>
<evidence type="ECO:0000256" key="1">
    <source>
        <dbReference type="ARBA" id="ARBA00004141"/>
    </source>
</evidence>
<dbReference type="Proteomes" id="UP000324800">
    <property type="component" value="Unassembled WGS sequence"/>
</dbReference>
<reference evidence="12 13" key="1">
    <citation type="submission" date="2019-03" db="EMBL/GenBank/DDBJ databases">
        <title>Single cell metagenomics reveals metabolic interactions within the superorganism composed of flagellate Streblomastix strix and complex community of Bacteroidetes bacteria on its surface.</title>
        <authorList>
            <person name="Treitli S.C."/>
            <person name="Kolisko M."/>
            <person name="Husnik F."/>
            <person name="Keeling P."/>
            <person name="Hampl V."/>
        </authorList>
    </citation>
    <scope>NUCLEOTIDE SEQUENCE [LARGE SCALE GENOMIC DNA]</scope>
    <source>
        <strain evidence="12">ST1C</strain>
    </source>
</reference>
<dbReference type="Pfam" id="PF00122">
    <property type="entry name" value="E1-E2_ATPase"/>
    <property type="match status" value="1"/>
</dbReference>
<feature type="compositionally biased region" description="Polar residues" evidence="7">
    <location>
        <begin position="483"/>
        <end position="496"/>
    </location>
</feature>
<protein>
    <submittedName>
        <fullName evidence="12">Putative Phospholipid-transporting ATPase 3</fullName>
    </submittedName>
</protein>
<feature type="transmembrane region" description="Helical" evidence="8">
    <location>
        <begin position="1259"/>
        <end position="1280"/>
    </location>
</feature>
<feature type="region of interest" description="Disordered" evidence="7">
    <location>
        <begin position="719"/>
        <end position="742"/>
    </location>
</feature>
<evidence type="ECO:0000256" key="7">
    <source>
        <dbReference type="SAM" id="MobiDB-lite"/>
    </source>
</evidence>
<dbReference type="InterPro" id="IPR032631">
    <property type="entry name" value="P-type_ATPase_N"/>
</dbReference>
<evidence type="ECO:0000256" key="4">
    <source>
        <dbReference type="ARBA" id="ARBA00022842"/>
    </source>
</evidence>
<keyword evidence="2 8" id="KW-0812">Transmembrane</keyword>
<feature type="compositionally biased region" description="Polar residues" evidence="7">
    <location>
        <begin position="719"/>
        <end position="728"/>
    </location>
</feature>
<dbReference type="SUPFAM" id="SSF81665">
    <property type="entry name" value="Calcium ATPase, transmembrane domain M"/>
    <property type="match status" value="1"/>
</dbReference>
<keyword evidence="6 8" id="KW-0472">Membrane</keyword>
<feature type="transmembrane region" description="Helical" evidence="8">
    <location>
        <begin position="353"/>
        <end position="379"/>
    </location>
</feature>
<feature type="transmembrane region" description="Helical" evidence="8">
    <location>
        <begin position="1352"/>
        <end position="1376"/>
    </location>
</feature>
<dbReference type="InterPro" id="IPR008250">
    <property type="entry name" value="ATPase_P-typ_transduc_dom_A_sf"/>
</dbReference>
<name>A0A5J4XAL7_9EUKA</name>
<feature type="compositionally biased region" description="Polar residues" evidence="7">
    <location>
        <begin position="661"/>
        <end position="673"/>
    </location>
</feature>
<feature type="domain" description="P-type ATPase C-terminal" evidence="11">
    <location>
        <begin position="1143"/>
        <end position="1381"/>
    </location>
</feature>
<evidence type="ECO:0000256" key="2">
    <source>
        <dbReference type="ARBA" id="ARBA00022692"/>
    </source>
</evidence>
<dbReference type="InterPro" id="IPR023299">
    <property type="entry name" value="ATPase_P-typ_cyto_dom_N"/>
</dbReference>
<evidence type="ECO:0000256" key="3">
    <source>
        <dbReference type="ARBA" id="ARBA00022723"/>
    </source>
</evidence>
<dbReference type="EMBL" id="SNRW01000021">
    <property type="protein sequence ID" value="KAA6404194.1"/>
    <property type="molecule type" value="Genomic_DNA"/>
</dbReference>